<dbReference type="AlphaFoldDB" id="A0A9P8UU00"/>
<organism evidence="2 3">
    <name type="scientific">Truncatella angustata</name>
    <dbReference type="NCBI Taxonomy" id="152316"/>
    <lineage>
        <taxon>Eukaryota</taxon>
        <taxon>Fungi</taxon>
        <taxon>Dikarya</taxon>
        <taxon>Ascomycota</taxon>
        <taxon>Pezizomycotina</taxon>
        <taxon>Sordariomycetes</taxon>
        <taxon>Xylariomycetidae</taxon>
        <taxon>Amphisphaeriales</taxon>
        <taxon>Sporocadaceae</taxon>
        <taxon>Truncatella</taxon>
    </lineage>
</organism>
<comment type="caution">
    <text evidence="2">The sequence shown here is derived from an EMBL/GenBank/DDBJ whole genome shotgun (WGS) entry which is preliminary data.</text>
</comment>
<feature type="region of interest" description="Disordered" evidence="1">
    <location>
        <begin position="28"/>
        <end position="70"/>
    </location>
</feature>
<feature type="compositionally biased region" description="Polar residues" evidence="1">
    <location>
        <begin position="238"/>
        <end position="254"/>
    </location>
</feature>
<dbReference type="EMBL" id="JAGPXC010000002">
    <property type="protein sequence ID" value="KAH6658334.1"/>
    <property type="molecule type" value="Genomic_DNA"/>
</dbReference>
<dbReference type="Proteomes" id="UP000758603">
    <property type="component" value="Unassembled WGS sequence"/>
</dbReference>
<feature type="compositionally biased region" description="Low complexity" evidence="1">
    <location>
        <begin position="171"/>
        <end position="186"/>
    </location>
</feature>
<name>A0A9P8UU00_9PEZI</name>
<proteinExistence type="predicted"/>
<dbReference type="OrthoDB" id="4778178at2759"/>
<feature type="region of interest" description="Disordered" evidence="1">
    <location>
        <begin position="131"/>
        <end position="261"/>
    </location>
</feature>
<gene>
    <name evidence="2" type="ORF">BKA67DRAFT_674298</name>
</gene>
<dbReference type="RefSeq" id="XP_045962568.1">
    <property type="nucleotide sequence ID" value="XM_046108752.1"/>
</dbReference>
<feature type="region of interest" description="Disordered" evidence="1">
    <location>
        <begin position="767"/>
        <end position="823"/>
    </location>
</feature>
<evidence type="ECO:0000256" key="1">
    <source>
        <dbReference type="SAM" id="MobiDB-lite"/>
    </source>
</evidence>
<feature type="compositionally biased region" description="Polar residues" evidence="1">
    <location>
        <begin position="199"/>
        <end position="216"/>
    </location>
</feature>
<feature type="compositionally biased region" description="Low complexity" evidence="1">
    <location>
        <begin position="300"/>
        <end position="312"/>
    </location>
</feature>
<feature type="compositionally biased region" description="Basic and acidic residues" evidence="1">
    <location>
        <begin position="778"/>
        <end position="802"/>
    </location>
</feature>
<feature type="compositionally biased region" description="Polar residues" evidence="1">
    <location>
        <begin position="313"/>
        <end position="322"/>
    </location>
</feature>
<protein>
    <submittedName>
        <fullName evidence="2">Uncharacterized protein</fullName>
    </submittedName>
</protein>
<feature type="region of interest" description="Disordered" evidence="1">
    <location>
        <begin position="617"/>
        <end position="724"/>
    </location>
</feature>
<dbReference type="GeneID" id="70137643"/>
<feature type="region of interest" description="Disordered" evidence="1">
    <location>
        <begin position="300"/>
        <end position="330"/>
    </location>
</feature>
<accession>A0A9P8UU00</accession>
<sequence>MRFWSEEILLVFLDFAVPGIMVLVSMASTTSPSPVPSSPVRFETPTPDLRPQPLRLSQGKQKTATHPRAYEKSPHASFLVHTEQDNDDEIHGTTATMPVPGGLTNQLRSQSARLGSLVSKFEVLDAVNNADAESSRIPRLSRSKQGLGSPVAPVKTPPTLAPATRRALQQSTPASKSSAIDSSSEPSSKHAEHARPTARRSQLPTSTRVKSSTTGNIGEPPQTPSARQSPRSLPIETETMSGSLSAGTTVSPSKASGWDPRLVMGRKKGLDNEEYSPFRPPKSLLDPTAFRVQQPSMLLNSSSRRLPQSNSSKTIPAITTRSVQRERPSVADLRKSFEKGSAVPPASEIADTPAAFTRKSTSFQHPALLENPLIGGLQSGITGDNTRADKTADFSDVNHIDASRRSKDFGTQTHLSFPSQLCTTRKGAFQEVSEPVHRDSKVGDLRKLFDRFKHVEDSEPTTSITSTPVSQSTPPALTTTISTDDFTCDFKNDFSVTLKPAVTVTHDSPLKDRINRFEQLKDEPVQPIPKSYEGRHPSLTQSFEGNHTEEYYTASYRESSTSMDHSRSPLYRTVFPLLPARKSFPLMQRFSSGGVAPHIFGLDGANNSTIHIPDADVFSDNGVARPSSRPGKGNSNEASHHGSPSSDANRGTVPPSKKLLKQAATQERAARREEERRQKQQRREERQGRIAQRLHRIQTGSRPNVSSLKDTPKDKDRVWDKQTASGFMVRQTKLDSGEVLQPKPQRPGQVKKVVNFYKETSTSMLRLVSGGHYGGSKETSKEGSKETLDGDNEVRNTLEQKKSSWRGKSKGKEKARPFTPNNG</sequence>
<evidence type="ECO:0000313" key="3">
    <source>
        <dbReference type="Proteomes" id="UP000758603"/>
    </source>
</evidence>
<feature type="compositionally biased region" description="Basic and acidic residues" evidence="1">
    <location>
        <begin position="668"/>
        <end position="688"/>
    </location>
</feature>
<evidence type="ECO:0000313" key="2">
    <source>
        <dbReference type="EMBL" id="KAH6658334.1"/>
    </source>
</evidence>
<feature type="compositionally biased region" description="Basic and acidic residues" evidence="1">
    <location>
        <begin position="710"/>
        <end position="720"/>
    </location>
</feature>
<reference evidence="2" key="1">
    <citation type="journal article" date="2021" name="Nat. Commun.">
        <title>Genetic determinants of endophytism in the Arabidopsis root mycobiome.</title>
        <authorList>
            <person name="Mesny F."/>
            <person name="Miyauchi S."/>
            <person name="Thiergart T."/>
            <person name="Pickel B."/>
            <person name="Atanasova L."/>
            <person name="Karlsson M."/>
            <person name="Huettel B."/>
            <person name="Barry K.W."/>
            <person name="Haridas S."/>
            <person name="Chen C."/>
            <person name="Bauer D."/>
            <person name="Andreopoulos W."/>
            <person name="Pangilinan J."/>
            <person name="LaButti K."/>
            <person name="Riley R."/>
            <person name="Lipzen A."/>
            <person name="Clum A."/>
            <person name="Drula E."/>
            <person name="Henrissat B."/>
            <person name="Kohler A."/>
            <person name="Grigoriev I.V."/>
            <person name="Martin F.M."/>
            <person name="Hacquard S."/>
        </authorList>
    </citation>
    <scope>NUCLEOTIDE SEQUENCE</scope>
    <source>
        <strain evidence="2">MPI-SDFR-AT-0073</strain>
    </source>
</reference>
<keyword evidence="3" id="KW-1185">Reference proteome</keyword>
<feature type="compositionally biased region" description="Polar residues" evidence="1">
    <location>
        <begin position="633"/>
        <end position="649"/>
    </location>
</feature>
<feature type="compositionally biased region" description="Polar residues" evidence="1">
    <location>
        <begin position="698"/>
        <end position="709"/>
    </location>
</feature>